<reference evidence="1 2" key="1">
    <citation type="submission" date="2019-02" db="EMBL/GenBank/DDBJ databases">
        <title>Deep-cultivation of Planctomycetes and their phenomic and genomic characterization uncovers novel biology.</title>
        <authorList>
            <person name="Wiegand S."/>
            <person name="Jogler M."/>
            <person name="Boedeker C."/>
            <person name="Pinto D."/>
            <person name="Vollmers J."/>
            <person name="Rivas-Marin E."/>
            <person name="Kohn T."/>
            <person name="Peeters S.H."/>
            <person name="Heuer A."/>
            <person name="Rast P."/>
            <person name="Oberbeckmann S."/>
            <person name="Bunk B."/>
            <person name="Jeske O."/>
            <person name="Meyerdierks A."/>
            <person name="Storesund J.E."/>
            <person name="Kallscheuer N."/>
            <person name="Luecker S."/>
            <person name="Lage O.M."/>
            <person name="Pohl T."/>
            <person name="Merkel B.J."/>
            <person name="Hornburger P."/>
            <person name="Mueller R.-W."/>
            <person name="Bruemmer F."/>
            <person name="Labrenz M."/>
            <person name="Spormann A.M."/>
            <person name="Op den Camp H."/>
            <person name="Overmann J."/>
            <person name="Amann R."/>
            <person name="Jetten M.S.M."/>
            <person name="Mascher T."/>
            <person name="Medema M.H."/>
            <person name="Devos D.P."/>
            <person name="Kaster A.-K."/>
            <person name="Ovreas L."/>
            <person name="Rohde M."/>
            <person name="Galperin M.Y."/>
            <person name="Jogler C."/>
        </authorList>
    </citation>
    <scope>NUCLEOTIDE SEQUENCE [LARGE SCALE GENOMIC DNA]</scope>
    <source>
        <strain evidence="1 2">Spa11</strain>
    </source>
</reference>
<name>A0A518K5Z5_9BACT</name>
<organism evidence="1 2">
    <name type="scientific">Botrimarina mediterranea</name>
    <dbReference type="NCBI Taxonomy" id="2528022"/>
    <lineage>
        <taxon>Bacteria</taxon>
        <taxon>Pseudomonadati</taxon>
        <taxon>Planctomycetota</taxon>
        <taxon>Planctomycetia</taxon>
        <taxon>Pirellulales</taxon>
        <taxon>Lacipirellulaceae</taxon>
        <taxon>Botrimarina</taxon>
    </lineage>
</organism>
<dbReference type="EMBL" id="CP036349">
    <property type="protein sequence ID" value="QDV73197.1"/>
    <property type="molecule type" value="Genomic_DNA"/>
</dbReference>
<keyword evidence="2" id="KW-1185">Reference proteome</keyword>
<dbReference type="AlphaFoldDB" id="A0A518K5Z5"/>
<evidence type="ECO:0000313" key="2">
    <source>
        <dbReference type="Proteomes" id="UP000316426"/>
    </source>
</evidence>
<gene>
    <name evidence="1" type="ORF">Spa11_13930</name>
</gene>
<sequence length="85" mass="9605">MAKKTQKPLLEQCKKVTIRFTDGQAEKIAVECLKSGIKPSAFLRLASVAFVDHKMLDLKSTQQTVLDELIRLRRDFSDALVRGDD</sequence>
<evidence type="ECO:0000313" key="1">
    <source>
        <dbReference type="EMBL" id="QDV73197.1"/>
    </source>
</evidence>
<protein>
    <submittedName>
        <fullName evidence="1">Uncharacterized protein</fullName>
    </submittedName>
</protein>
<proteinExistence type="predicted"/>
<dbReference type="RefSeq" id="WP_145109767.1">
    <property type="nucleotide sequence ID" value="NZ_CP036349.1"/>
</dbReference>
<dbReference type="KEGG" id="bmei:Spa11_13930"/>
<dbReference type="Proteomes" id="UP000316426">
    <property type="component" value="Chromosome"/>
</dbReference>
<accession>A0A518K5Z5</accession>